<keyword evidence="1" id="KW-1133">Transmembrane helix</keyword>
<dbReference type="Gene3D" id="3.30.700.10">
    <property type="entry name" value="Glycoprotein, Type 4 Pilin"/>
    <property type="match status" value="1"/>
</dbReference>
<dbReference type="InterPro" id="IPR045584">
    <property type="entry name" value="Pilin-like"/>
</dbReference>
<dbReference type="EMBL" id="JAAIPF010000002">
    <property type="protein sequence ID" value="NSF72567.1"/>
    <property type="molecule type" value="Genomic_DNA"/>
</dbReference>
<dbReference type="PROSITE" id="PS00409">
    <property type="entry name" value="PROKAR_NTER_METHYL"/>
    <property type="match status" value="1"/>
</dbReference>
<keyword evidence="1" id="KW-0472">Membrane</keyword>
<dbReference type="SUPFAM" id="SSF54523">
    <property type="entry name" value="Pili subunits"/>
    <property type="match status" value="1"/>
</dbReference>
<accession>A0ABX2GLK4</accession>
<dbReference type="Pfam" id="PF07963">
    <property type="entry name" value="N_methyl"/>
    <property type="match status" value="1"/>
</dbReference>
<proteinExistence type="predicted"/>
<feature type="transmembrane region" description="Helical" evidence="1">
    <location>
        <begin position="7"/>
        <end position="31"/>
    </location>
</feature>
<keyword evidence="3" id="KW-1185">Reference proteome</keyword>
<comment type="caution">
    <text evidence="2">The sequence shown here is derived from an EMBL/GenBank/DDBJ whole genome shotgun (WGS) entry which is preliminary data.</text>
</comment>
<gene>
    <name evidence="2" type="ORF">G4952_01790</name>
</gene>
<reference evidence="2 3" key="1">
    <citation type="journal article" date="2020" name="Cell Host Microbe">
        <title>Functional and Genomic Variation between Human-Derived Isolates of Lachnospiraceae Reveals Inter- and Intra-Species Diversity.</title>
        <authorList>
            <person name="Sorbara M.T."/>
            <person name="Littmann E.R."/>
            <person name="Fontana E."/>
            <person name="Moody T.U."/>
            <person name="Kohout C.E."/>
            <person name="Gjonbalaj M."/>
            <person name="Eaton V."/>
            <person name="Seok R."/>
            <person name="Leiner I.M."/>
            <person name="Pamer E.G."/>
        </authorList>
    </citation>
    <scope>NUCLEOTIDE SEQUENCE [LARGE SCALE GENOMIC DNA]</scope>
    <source>
        <strain evidence="2 3">MSK.20.11</strain>
    </source>
</reference>
<sequence>MHNKNKGFTLVELIVVISVLAVLVGILAPAYTKYVERSRESVDLTNVRAAYDEIVAEVTLEGISITTIKKSVPLKQKIEDWQSSSTVSIAGYSNNDTVNWKGVPQAGGSCEIYFNEDGNIVFDWGGENAGKKYPFSTGYNPRDPLEKSGLFNTALKDKVNFEIDSNAKKDANKYSDLVQAIQKGIGTDSLLNTGTWAYYKNSAATDKDNYYLFWTSVDTNKVGKNQTIPVIISTAGGKYYISKTVTAYREPINSYSGTPGYIAIAEREQTGNKTGYKHYITDAPEYNSLEAAYDAYEKVFNEQYSKYKDTLQK</sequence>
<keyword evidence="1" id="KW-0812">Transmembrane</keyword>
<evidence type="ECO:0000256" key="1">
    <source>
        <dbReference type="SAM" id="Phobius"/>
    </source>
</evidence>
<protein>
    <submittedName>
        <fullName evidence="2">Prepilin-type N-terminal cleavage/methylation domain-containing protein</fullName>
    </submittedName>
</protein>
<dbReference type="NCBIfam" id="TIGR02532">
    <property type="entry name" value="IV_pilin_GFxxxE"/>
    <property type="match status" value="1"/>
</dbReference>
<organism evidence="2 3">
    <name type="scientific">Blautia wexlerae</name>
    <dbReference type="NCBI Taxonomy" id="418240"/>
    <lineage>
        <taxon>Bacteria</taxon>
        <taxon>Bacillati</taxon>
        <taxon>Bacillota</taxon>
        <taxon>Clostridia</taxon>
        <taxon>Lachnospirales</taxon>
        <taxon>Lachnospiraceae</taxon>
        <taxon>Blautia</taxon>
    </lineage>
</organism>
<evidence type="ECO:0000313" key="3">
    <source>
        <dbReference type="Proteomes" id="UP000822152"/>
    </source>
</evidence>
<dbReference type="Proteomes" id="UP000822152">
    <property type="component" value="Unassembled WGS sequence"/>
</dbReference>
<dbReference type="InterPro" id="IPR012902">
    <property type="entry name" value="N_methyl_site"/>
</dbReference>
<name>A0ABX2GLK4_9FIRM</name>
<evidence type="ECO:0000313" key="2">
    <source>
        <dbReference type="EMBL" id="NSF72567.1"/>
    </source>
</evidence>
<dbReference type="RefSeq" id="WP_173742436.1">
    <property type="nucleotide sequence ID" value="NZ_JAAIPF010000002.1"/>
</dbReference>